<evidence type="ECO:0000313" key="2">
    <source>
        <dbReference type="Proteomes" id="UP000449944"/>
    </source>
</evidence>
<evidence type="ECO:0000313" key="1">
    <source>
        <dbReference type="EMBL" id="MTC34115.1"/>
    </source>
</evidence>
<name>A0AAW9V8R4_9GAMM</name>
<dbReference type="AlphaFoldDB" id="A0AAW9V8R4"/>
<protein>
    <submittedName>
        <fullName evidence="1">Uncharacterized protein</fullName>
    </submittedName>
</protein>
<comment type="caution">
    <text evidence="1">The sequence shown here is derived from an EMBL/GenBank/DDBJ whole genome shotgun (WGS) entry which is preliminary data.</text>
</comment>
<reference evidence="1 2" key="1">
    <citation type="submission" date="2019-10" db="EMBL/GenBank/DDBJ databases">
        <title>Comparative genomic analysis of Providencia.</title>
        <authorList>
            <person name="Yuan C."/>
            <person name="Wei Y."/>
            <person name="Yin Z."/>
        </authorList>
    </citation>
    <scope>NUCLEOTIDE SEQUENCE [LARGE SCALE GENOMIC DNA]</scope>
    <source>
        <strain evidence="2">wls1934</strain>
    </source>
</reference>
<accession>A0AAW9V8R4</accession>
<proteinExistence type="predicted"/>
<organism evidence="1 2">
    <name type="scientific">Providencia alcalifaciens</name>
    <dbReference type="NCBI Taxonomy" id="126385"/>
    <lineage>
        <taxon>Bacteria</taxon>
        <taxon>Pseudomonadati</taxon>
        <taxon>Pseudomonadota</taxon>
        <taxon>Gammaproteobacteria</taxon>
        <taxon>Enterobacterales</taxon>
        <taxon>Morganellaceae</taxon>
        <taxon>Providencia</taxon>
    </lineage>
</organism>
<dbReference type="Proteomes" id="UP000449944">
    <property type="component" value="Unassembled WGS sequence"/>
</dbReference>
<gene>
    <name evidence="1" type="ORF">GKR67_05745</name>
</gene>
<sequence length="68" mass="8294">MLQNVKNRAKNNHSSYQLKNFYKKEGTFLKDKLNFFRTMSVIDEGKMHKQIRMVEYLKQIILSRNKNR</sequence>
<dbReference type="EMBL" id="WLUB01000022">
    <property type="protein sequence ID" value="MTC34115.1"/>
    <property type="molecule type" value="Genomic_DNA"/>
</dbReference>